<protein>
    <submittedName>
        <fullName evidence="1">Uncharacterized protein</fullName>
    </submittedName>
</protein>
<name>A0A0A9UKQ2_ARUDO</name>
<sequence length="30" mass="3680">MILEQLPCLIRLQAFQFDPFISFHFTTYFL</sequence>
<dbReference type="EMBL" id="GBRH01216500">
    <property type="protein sequence ID" value="JAD81395.1"/>
    <property type="molecule type" value="Transcribed_RNA"/>
</dbReference>
<dbReference type="AlphaFoldDB" id="A0A0A9UKQ2"/>
<accession>A0A0A9UKQ2</accession>
<organism evidence="1">
    <name type="scientific">Arundo donax</name>
    <name type="common">Giant reed</name>
    <name type="synonym">Donax arundinaceus</name>
    <dbReference type="NCBI Taxonomy" id="35708"/>
    <lineage>
        <taxon>Eukaryota</taxon>
        <taxon>Viridiplantae</taxon>
        <taxon>Streptophyta</taxon>
        <taxon>Embryophyta</taxon>
        <taxon>Tracheophyta</taxon>
        <taxon>Spermatophyta</taxon>
        <taxon>Magnoliopsida</taxon>
        <taxon>Liliopsida</taxon>
        <taxon>Poales</taxon>
        <taxon>Poaceae</taxon>
        <taxon>PACMAD clade</taxon>
        <taxon>Arundinoideae</taxon>
        <taxon>Arundineae</taxon>
        <taxon>Arundo</taxon>
    </lineage>
</organism>
<evidence type="ECO:0000313" key="1">
    <source>
        <dbReference type="EMBL" id="JAD81395.1"/>
    </source>
</evidence>
<reference evidence="1" key="1">
    <citation type="submission" date="2014-09" db="EMBL/GenBank/DDBJ databases">
        <authorList>
            <person name="Magalhaes I.L.F."/>
            <person name="Oliveira U."/>
            <person name="Santos F.R."/>
            <person name="Vidigal T.H.D.A."/>
            <person name="Brescovit A.D."/>
            <person name="Santos A.J."/>
        </authorList>
    </citation>
    <scope>NUCLEOTIDE SEQUENCE</scope>
    <source>
        <tissue evidence="1">Shoot tissue taken approximately 20 cm above the soil surface</tissue>
    </source>
</reference>
<reference evidence="1" key="2">
    <citation type="journal article" date="2015" name="Data Brief">
        <title>Shoot transcriptome of the giant reed, Arundo donax.</title>
        <authorList>
            <person name="Barrero R.A."/>
            <person name="Guerrero F.D."/>
            <person name="Moolhuijzen P."/>
            <person name="Goolsby J.A."/>
            <person name="Tidwell J."/>
            <person name="Bellgard S.E."/>
            <person name="Bellgard M.I."/>
        </authorList>
    </citation>
    <scope>NUCLEOTIDE SEQUENCE</scope>
    <source>
        <tissue evidence="1">Shoot tissue taken approximately 20 cm above the soil surface</tissue>
    </source>
</reference>
<proteinExistence type="predicted"/>